<dbReference type="EMBL" id="CAJOAY010002190">
    <property type="protein sequence ID" value="CAF3929910.1"/>
    <property type="molecule type" value="Genomic_DNA"/>
</dbReference>
<evidence type="ECO:0000313" key="6">
    <source>
        <dbReference type="Proteomes" id="UP000663860"/>
    </source>
</evidence>
<comment type="caution">
    <text evidence="3">The sequence shown here is derived from an EMBL/GenBank/DDBJ whole genome shotgun (WGS) entry which is preliminary data.</text>
</comment>
<gene>
    <name evidence="3" type="ORF">IZO911_LOCUS29011</name>
    <name evidence="5" type="ORF">KXQ929_LOCUS38694</name>
    <name evidence="4" type="ORF">OKA104_LOCUS25763</name>
    <name evidence="2" type="ORF">VCS650_LOCUS22752</name>
</gene>
<evidence type="ECO:0000313" key="4">
    <source>
        <dbReference type="EMBL" id="CAF3929910.1"/>
    </source>
</evidence>
<dbReference type="EMBL" id="CAJOBB010007030">
    <property type="protein sequence ID" value="CAF4176403.1"/>
    <property type="molecule type" value="Genomic_DNA"/>
</dbReference>
<dbReference type="Proteomes" id="UP000663891">
    <property type="component" value="Unassembled WGS sequence"/>
</dbReference>
<dbReference type="SUPFAM" id="SSF48403">
    <property type="entry name" value="Ankyrin repeat"/>
    <property type="match status" value="1"/>
</dbReference>
<evidence type="ECO:0000256" key="1">
    <source>
        <dbReference type="PROSITE-ProRule" id="PRU00023"/>
    </source>
</evidence>
<dbReference type="PROSITE" id="PS50088">
    <property type="entry name" value="ANK_REPEAT"/>
    <property type="match status" value="1"/>
</dbReference>
<organism evidence="3 6">
    <name type="scientific">Adineta steineri</name>
    <dbReference type="NCBI Taxonomy" id="433720"/>
    <lineage>
        <taxon>Eukaryota</taxon>
        <taxon>Metazoa</taxon>
        <taxon>Spiralia</taxon>
        <taxon>Gnathifera</taxon>
        <taxon>Rotifera</taxon>
        <taxon>Eurotatoria</taxon>
        <taxon>Bdelloidea</taxon>
        <taxon>Adinetida</taxon>
        <taxon>Adinetidae</taxon>
        <taxon>Adineta</taxon>
    </lineage>
</organism>
<reference evidence="3" key="1">
    <citation type="submission" date="2021-02" db="EMBL/GenBank/DDBJ databases">
        <authorList>
            <person name="Nowell W R."/>
        </authorList>
    </citation>
    <scope>NUCLEOTIDE SEQUENCE</scope>
</reference>
<dbReference type="EMBL" id="CAJNON010000260">
    <property type="protein sequence ID" value="CAF1149933.1"/>
    <property type="molecule type" value="Genomic_DNA"/>
</dbReference>
<dbReference type="Proteomes" id="UP000663868">
    <property type="component" value="Unassembled WGS sequence"/>
</dbReference>
<dbReference type="Proteomes" id="UP000663881">
    <property type="component" value="Unassembled WGS sequence"/>
</dbReference>
<feature type="repeat" description="ANK" evidence="1">
    <location>
        <begin position="36"/>
        <end position="58"/>
    </location>
</feature>
<dbReference type="OrthoDB" id="9995210at2759"/>
<dbReference type="Proteomes" id="UP000663860">
    <property type="component" value="Unassembled WGS sequence"/>
</dbReference>
<dbReference type="Gene3D" id="1.25.40.20">
    <property type="entry name" value="Ankyrin repeat-containing domain"/>
    <property type="match status" value="1"/>
</dbReference>
<dbReference type="InterPro" id="IPR002110">
    <property type="entry name" value="Ankyrin_rpt"/>
</dbReference>
<sequence>MESEIYRACRYNDINYVQALIETSSNDTDINQLESNGSTALHFVCSKGYTNIARLLLNDYRVDRHRTDRNGQTAYQIASTEEIRQLFSRDRYSDNPFCTNQNTLNPLVVFTNEDNSPDSQYTTLYPSEGPIMTECLHRVYTDDYNTVTLPIINQIRRFFGNDPEKNKIDKWVENLRIHIEQCFIVQNYELNSTTYLNAYKCIEDYYKTRNIEYLLKLYTLHKFICEYFSQDSIKTDYLYEPISFHLSNLSERAYQGLCFRGLTMNEKEFKKYKQAFYSKRSYIKTNTFCSTSIDPAVAEMFTNPNNIQGTINVMIMFDFVRSCSTAIVLFSSSSQLKCISHYEEEKEVLILPGTIFSVKNIQEDNQAQFITIHLEKFDTTEIENEMYQERFQNYVDTFTDF</sequence>
<dbReference type="InterPro" id="IPR036770">
    <property type="entry name" value="Ankyrin_rpt-contain_sf"/>
</dbReference>
<dbReference type="PROSITE" id="PS51996">
    <property type="entry name" value="TR_MART"/>
    <property type="match status" value="1"/>
</dbReference>
<accession>A0A814X8V7</accession>
<evidence type="ECO:0000313" key="5">
    <source>
        <dbReference type="EMBL" id="CAF4176403.1"/>
    </source>
</evidence>
<proteinExistence type="predicted"/>
<dbReference type="Gene3D" id="3.90.176.10">
    <property type="entry name" value="Toxin ADP-ribosyltransferase, Chain A, domain 1"/>
    <property type="match status" value="1"/>
</dbReference>
<protein>
    <submittedName>
        <fullName evidence="3">Uncharacterized protein</fullName>
    </submittedName>
</protein>
<dbReference type="EMBL" id="CAJNOE010000421">
    <property type="protein sequence ID" value="CAF1208073.1"/>
    <property type="molecule type" value="Genomic_DNA"/>
</dbReference>
<dbReference type="Pfam" id="PF12796">
    <property type="entry name" value="Ank_2"/>
    <property type="match status" value="1"/>
</dbReference>
<name>A0A814X8V7_9BILA</name>
<keyword evidence="1" id="KW-0040">ANK repeat</keyword>
<dbReference type="PROSITE" id="PS50297">
    <property type="entry name" value="ANK_REP_REGION"/>
    <property type="match status" value="1"/>
</dbReference>
<evidence type="ECO:0000313" key="2">
    <source>
        <dbReference type="EMBL" id="CAF1149933.1"/>
    </source>
</evidence>
<dbReference type="SUPFAM" id="SSF56399">
    <property type="entry name" value="ADP-ribosylation"/>
    <property type="match status" value="1"/>
</dbReference>
<dbReference type="AlphaFoldDB" id="A0A814X8V7"/>
<evidence type="ECO:0000313" key="3">
    <source>
        <dbReference type="EMBL" id="CAF1208073.1"/>
    </source>
</evidence>